<feature type="compositionally biased region" description="Polar residues" evidence="1">
    <location>
        <begin position="43"/>
        <end position="58"/>
    </location>
</feature>
<organism evidence="2 3">
    <name type="scientific">Parelaphostrongylus tenuis</name>
    <name type="common">Meningeal worm</name>
    <dbReference type="NCBI Taxonomy" id="148309"/>
    <lineage>
        <taxon>Eukaryota</taxon>
        <taxon>Metazoa</taxon>
        <taxon>Ecdysozoa</taxon>
        <taxon>Nematoda</taxon>
        <taxon>Chromadorea</taxon>
        <taxon>Rhabditida</taxon>
        <taxon>Rhabditina</taxon>
        <taxon>Rhabditomorpha</taxon>
        <taxon>Strongyloidea</taxon>
        <taxon>Metastrongylidae</taxon>
        <taxon>Parelaphostrongylus</taxon>
    </lineage>
</organism>
<evidence type="ECO:0000256" key="1">
    <source>
        <dbReference type="SAM" id="MobiDB-lite"/>
    </source>
</evidence>
<evidence type="ECO:0000313" key="2">
    <source>
        <dbReference type="EMBL" id="KAJ1352825.1"/>
    </source>
</evidence>
<dbReference type="EMBL" id="JAHQIW010001549">
    <property type="protein sequence ID" value="KAJ1352825.1"/>
    <property type="molecule type" value="Genomic_DNA"/>
</dbReference>
<protein>
    <recommendedName>
        <fullName evidence="4">Crossover junction endonuclease EME1</fullName>
    </recommendedName>
</protein>
<evidence type="ECO:0008006" key="4">
    <source>
        <dbReference type="Google" id="ProtNLM"/>
    </source>
</evidence>
<keyword evidence="3" id="KW-1185">Reference proteome</keyword>
<proteinExistence type="predicted"/>
<sequence length="419" mass="47964">MTENDDVIFIGEYPSAGLIRRRDSPLSVIQAHSDPNSSGSGSEAPTSSKRDLGSSNSECSEFNRYERLHSEAKSTSEECHAPAVSSLEVDDDAVQQDPPVLAENACSEEKRTKKPRKRAPCHAQLLRQREKKRRAIEREIKASLNSKCEQYMFCSVSRRIFYEFPETELHTRSIFSERNISSQLICDEERNDMKVLWHRKCIEAVEEGDDVLRNEYNVQQHVFAVVLSTESLRELLKAKSLEDFVTMEKLSYPVANSSLILIVFGKNSRQMHDLSIELFDNYHAQFHHVHTPQDFALYLAQISRGLAKMARIHDSVGHSRLIVDVEKGVKDAPPDDLVRDWWNKMLSVICRMQDGQRRAILSAYPNPFIASKKFIEMGYEDAMHELVNIQTEDGRRLGPVMAHRLYMILTDSTGNEVIY</sequence>
<evidence type="ECO:0000313" key="3">
    <source>
        <dbReference type="Proteomes" id="UP001196413"/>
    </source>
</evidence>
<dbReference type="InterPro" id="IPR042530">
    <property type="entry name" value="EME1/EME2_C"/>
</dbReference>
<comment type="caution">
    <text evidence="2">The sequence shown here is derived from an EMBL/GenBank/DDBJ whole genome shotgun (WGS) entry which is preliminary data.</text>
</comment>
<dbReference type="Gene3D" id="1.10.150.670">
    <property type="entry name" value="Crossover junction endonuclease EME1, DNA-binding domain"/>
    <property type="match status" value="1"/>
</dbReference>
<gene>
    <name evidence="2" type="ORF">KIN20_009244</name>
</gene>
<feature type="region of interest" description="Disordered" evidence="1">
    <location>
        <begin position="73"/>
        <end position="122"/>
    </location>
</feature>
<dbReference type="Proteomes" id="UP001196413">
    <property type="component" value="Unassembled WGS sequence"/>
</dbReference>
<feature type="region of interest" description="Disordered" evidence="1">
    <location>
        <begin position="20"/>
        <end position="58"/>
    </location>
</feature>
<accession>A0AAD5QL62</accession>
<name>A0AAD5QL62_PARTN</name>
<reference evidence="2" key="1">
    <citation type="submission" date="2021-06" db="EMBL/GenBank/DDBJ databases">
        <title>Parelaphostrongylus tenuis whole genome reference sequence.</title>
        <authorList>
            <person name="Garwood T.J."/>
            <person name="Larsen P.A."/>
            <person name="Fountain-Jones N.M."/>
            <person name="Garbe J.R."/>
            <person name="Macchietto M.G."/>
            <person name="Kania S.A."/>
            <person name="Gerhold R.W."/>
            <person name="Richards J.E."/>
            <person name="Wolf T.M."/>
        </authorList>
    </citation>
    <scope>NUCLEOTIDE SEQUENCE</scope>
    <source>
        <strain evidence="2">MNPRO001-30</strain>
        <tissue evidence="2">Meninges</tissue>
    </source>
</reference>
<dbReference type="AlphaFoldDB" id="A0AAD5QL62"/>